<evidence type="ECO:0000256" key="6">
    <source>
        <dbReference type="SAM" id="Phobius"/>
    </source>
</evidence>
<dbReference type="PANTHER" id="PTHR30086">
    <property type="entry name" value="ARGININE EXPORTER PROTEIN ARGO"/>
    <property type="match status" value="1"/>
</dbReference>
<evidence type="ECO:0000313" key="8">
    <source>
        <dbReference type="Proteomes" id="UP001370348"/>
    </source>
</evidence>
<sequence>MSSALDLFNGFNLPAAIAYAFTLTATPGPNNVMVMSSGANHRYRRTVPCLLGMSVGCTFIVALSAAGLGVVFNREPRLRTVLFFVGAAYLCWLAWQIGSSGAPAGVEANARAPARKPLSFLQGAVFQFANPKTWLMGINIVVLFSLPGAAFIPSMAAVCTIVLLVSFFSMSLWAGFGVAIHHRFRTERAWRIFNIVMALLLLACVPMLFW</sequence>
<feature type="transmembrane region" description="Helical" evidence="6">
    <location>
        <begin position="78"/>
        <end position="95"/>
    </location>
</feature>
<keyword evidence="2" id="KW-1003">Cell membrane</keyword>
<dbReference type="PANTHER" id="PTHR30086:SF20">
    <property type="entry name" value="ARGININE EXPORTER PROTEIN ARGO-RELATED"/>
    <property type="match status" value="1"/>
</dbReference>
<evidence type="ECO:0000256" key="4">
    <source>
        <dbReference type="ARBA" id="ARBA00022989"/>
    </source>
</evidence>
<protein>
    <submittedName>
        <fullName evidence="7">LysE family translocator</fullName>
    </submittedName>
</protein>
<dbReference type="InterPro" id="IPR001123">
    <property type="entry name" value="LeuE-type"/>
</dbReference>
<accession>A0ABZ2M6L9</accession>
<organism evidence="7 8">
    <name type="scientific">Pendulispora albinea</name>
    <dbReference type="NCBI Taxonomy" id="2741071"/>
    <lineage>
        <taxon>Bacteria</taxon>
        <taxon>Pseudomonadati</taxon>
        <taxon>Myxococcota</taxon>
        <taxon>Myxococcia</taxon>
        <taxon>Myxococcales</taxon>
        <taxon>Sorangiineae</taxon>
        <taxon>Pendulisporaceae</taxon>
        <taxon>Pendulispora</taxon>
    </lineage>
</organism>
<feature type="transmembrane region" description="Helical" evidence="6">
    <location>
        <begin position="134"/>
        <end position="155"/>
    </location>
</feature>
<gene>
    <name evidence="7" type="ORF">LZC94_13055</name>
</gene>
<dbReference type="RefSeq" id="WP_394827819.1">
    <property type="nucleotide sequence ID" value="NZ_CP089984.1"/>
</dbReference>
<evidence type="ECO:0000256" key="5">
    <source>
        <dbReference type="ARBA" id="ARBA00023136"/>
    </source>
</evidence>
<comment type="subcellular location">
    <subcellularLocation>
        <location evidence="1">Cell membrane</location>
        <topology evidence="1">Multi-pass membrane protein</topology>
    </subcellularLocation>
</comment>
<dbReference type="EMBL" id="CP089984">
    <property type="protein sequence ID" value="WXB18177.1"/>
    <property type="molecule type" value="Genomic_DNA"/>
</dbReference>
<keyword evidence="4 6" id="KW-1133">Transmembrane helix</keyword>
<feature type="transmembrane region" description="Helical" evidence="6">
    <location>
        <begin position="50"/>
        <end position="72"/>
    </location>
</feature>
<keyword evidence="5 6" id="KW-0472">Membrane</keyword>
<evidence type="ECO:0000313" key="7">
    <source>
        <dbReference type="EMBL" id="WXB18177.1"/>
    </source>
</evidence>
<evidence type="ECO:0000256" key="2">
    <source>
        <dbReference type="ARBA" id="ARBA00022475"/>
    </source>
</evidence>
<feature type="transmembrane region" description="Helical" evidence="6">
    <location>
        <begin position="161"/>
        <end position="180"/>
    </location>
</feature>
<evidence type="ECO:0000256" key="3">
    <source>
        <dbReference type="ARBA" id="ARBA00022692"/>
    </source>
</evidence>
<evidence type="ECO:0000256" key="1">
    <source>
        <dbReference type="ARBA" id="ARBA00004651"/>
    </source>
</evidence>
<dbReference type="Proteomes" id="UP001370348">
    <property type="component" value="Chromosome"/>
</dbReference>
<reference evidence="7 8" key="1">
    <citation type="submission" date="2021-12" db="EMBL/GenBank/DDBJ databases">
        <title>Discovery of the Pendulisporaceae a myxobacterial family with distinct sporulation behavior and unique specialized metabolism.</title>
        <authorList>
            <person name="Garcia R."/>
            <person name="Popoff A."/>
            <person name="Bader C.D."/>
            <person name="Loehr J."/>
            <person name="Walesch S."/>
            <person name="Walt C."/>
            <person name="Boldt J."/>
            <person name="Bunk B."/>
            <person name="Haeckl F.J.F.P.J."/>
            <person name="Gunesch A.P."/>
            <person name="Birkelbach J."/>
            <person name="Nuebel U."/>
            <person name="Pietschmann T."/>
            <person name="Bach T."/>
            <person name="Mueller R."/>
        </authorList>
    </citation>
    <scope>NUCLEOTIDE SEQUENCE [LARGE SCALE GENOMIC DNA]</scope>
    <source>
        <strain evidence="7 8">MSr11954</strain>
    </source>
</reference>
<name>A0ABZ2M6L9_9BACT</name>
<proteinExistence type="predicted"/>
<keyword evidence="8" id="KW-1185">Reference proteome</keyword>
<feature type="transmembrane region" description="Helical" evidence="6">
    <location>
        <begin position="192"/>
        <end position="209"/>
    </location>
</feature>
<keyword evidence="3 6" id="KW-0812">Transmembrane</keyword>
<dbReference type="Pfam" id="PF01810">
    <property type="entry name" value="LysE"/>
    <property type="match status" value="1"/>
</dbReference>